<gene>
    <name evidence="1" type="ORF">Anas_05908</name>
</gene>
<evidence type="ECO:0000313" key="1">
    <source>
        <dbReference type="EMBL" id="KAB7508031.1"/>
    </source>
</evidence>
<accession>A0A5N5TPK3</accession>
<keyword evidence="2" id="KW-1185">Reference proteome</keyword>
<name>A0A5N5TPK3_9CRUS</name>
<comment type="caution">
    <text evidence="1">The sequence shown here is derived from an EMBL/GenBank/DDBJ whole genome shotgun (WGS) entry which is preliminary data.</text>
</comment>
<sequence length="178" mass="19521">MMFIIFQQSPEKSESNEVVLSQMKCSVSENLPPKSKTPCSQSGILPSSVVTLTTTSTCPINQSVSENSFSCKTTASNLYSKSVKSLEASSRVDSRDDLRKRVLISQGLRVQFLPSSTVEPIRSQNVQSTTKPGLNNALSDTTDELQRIGNEKCKEINNWYYGLSSLIVVVNIGVIVTH</sequence>
<organism evidence="1 2">
    <name type="scientific">Armadillidium nasatum</name>
    <dbReference type="NCBI Taxonomy" id="96803"/>
    <lineage>
        <taxon>Eukaryota</taxon>
        <taxon>Metazoa</taxon>
        <taxon>Ecdysozoa</taxon>
        <taxon>Arthropoda</taxon>
        <taxon>Crustacea</taxon>
        <taxon>Multicrustacea</taxon>
        <taxon>Malacostraca</taxon>
        <taxon>Eumalacostraca</taxon>
        <taxon>Peracarida</taxon>
        <taxon>Isopoda</taxon>
        <taxon>Oniscidea</taxon>
        <taxon>Crinocheta</taxon>
        <taxon>Armadillidiidae</taxon>
        <taxon>Armadillidium</taxon>
    </lineage>
</organism>
<reference evidence="1 2" key="1">
    <citation type="journal article" date="2019" name="PLoS Biol.">
        <title>Sex chromosomes control vertical transmission of feminizing Wolbachia symbionts in an isopod.</title>
        <authorList>
            <person name="Becking T."/>
            <person name="Chebbi M.A."/>
            <person name="Giraud I."/>
            <person name="Moumen B."/>
            <person name="Laverre T."/>
            <person name="Caubet Y."/>
            <person name="Peccoud J."/>
            <person name="Gilbert C."/>
            <person name="Cordaux R."/>
        </authorList>
    </citation>
    <scope>NUCLEOTIDE SEQUENCE [LARGE SCALE GENOMIC DNA]</scope>
    <source>
        <strain evidence="1">ANa2</strain>
        <tissue evidence="1">Whole body excluding digestive tract and cuticle</tissue>
    </source>
</reference>
<evidence type="ECO:0000313" key="2">
    <source>
        <dbReference type="Proteomes" id="UP000326759"/>
    </source>
</evidence>
<dbReference type="EMBL" id="SEYY01000093">
    <property type="protein sequence ID" value="KAB7508031.1"/>
    <property type="molecule type" value="Genomic_DNA"/>
</dbReference>
<proteinExistence type="predicted"/>
<dbReference type="Proteomes" id="UP000326759">
    <property type="component" value="Unassembled WGS sequence"/>
</dbReference>
<dbReference type="AlphaFoldDB" id="A0A5N5TPK3"/>
<protein>
    <submittedName>
        <fullName evidence="1">Uncharacterized protein</fullName>
    </submittedName>
</protein>